<name>A0ABZ2KAY2_9BACT</name>
<dbReference type="RefSeq" id="WP_394845146.1">
    <property type="nucleotide sequence ID" value="NZ_CP089982.1"/>
</dbReference>
<proteinExistence type="predicted"/>
<evidence type="ECO:0000256" key="1">
    <source>
        <dbReference type="SAM" id="MobiDB-lite"/>
    </source>
</evidence>
<gene>
    <name evidence="2" type="ORF">LZC95_49990</name>
</gene>
<organism evidence="2 3">
    <name type="scientific">Pendulispora brunnea</name>
    <dbReference type="NCBI Taxonomy" id="2905690"/>
    <lineage>
        <taxon>Bacteria</taxon>
        <taxon>Pseudomonadati</taxon>
        <taxon>Myxococcota</taxon>
        <taxon>Myxococcia</taxon>
        <taxon>Myxococcales</taxon>
        <taxon>Sorangiineae</taxon>
        <taxon>Pendulisporaceae</taxon>
        <taxon>Pendulispora</taxon>
    </lineage>
</organism>
<accession>A0ABZ2KAY2</accession>
<sequence length="156" mass="17174">MPRNPIIIEAPLSAPVEEKPPACRGLLRAAELLVLAHEMDDLIDTNVVADRTHMATVAGFTTARISQIMMLVFLAPDIQEEVLFSTKPEKGRDWVSAETLIDIARLLSWEEQRKRIRQLPRRPLPIGAGGAQPAFQAEVYTRGSAGARRGRSASPP</sequence>
<dbReference type="Proteomes" id="UP001379533">
    <property type="component" value="Chromosome"/>
</dbReference>
<protein>
    <submittedName>
        <fullName evidence="2">Uncharacterized protein</fullName>
    </submittedName>
</protein>
<reference evidence="2 3" key="1">
    <citation type="submission" date="2021-12" db="EMBL/GenBank/DDBJ databases">
        <title>Discovery of the Pendulisporaceae a myxobacterial family with distinct sporulation behavior and unique specialized metabolism.</title>
        <authorList>
            <person name="Garcia R."/>
            <person name="Popoff A."/>
            <person name="Bader C.D."/>
            <person name="Loehr J."/>
            <person name="Walesch S."/>
            <person name="Walt C."/>
            <person name="Boldt J."/>
            <person name="Bunk B."/>
            <person name="Haeckl F.J.F.P.J."/>
            <person name="Gunesch A.P."/>
            <person name="Birkelbach J."/>
            <person name="Nuebel U."/>
            <person name="Pietschmann T."/>
            <person name="Bach T."/>
            <person name="Mueller R."/>
        </authorList>
    </citation>
    <scope>NUCLEOTIDE SEQUENCE [LARGE SCALE GENOMIC DNA]</scope>
    <source>
        <strain evidence="2 3">MSr12523</strain>
    </source>
</reference>
<evidence type="ECO:0000313" key="3">
    <source>
        <dbReference type="Proteomes" id="UP001379533"/>
    </source>
</evidence>
<evidence type="ECO:0000313" key="2">
    <source>
        <dbReference type="EMBL" id="WXA94537.1"/>
    </source>
</evidence>
<keyword evidence="3" id="KW-1185">Reference proteome</keyword>
<feature type="region of interest" description="Disordered" evidence="1">
    <location>
        <begin position="135"/>
        <end position="156"/>
    </location>
</feature>
<dbReference type="EMBL" id="CP089982">
    <property type="protein sequence ID" value="WXA94537.1"/>
    <property type="molecule type" value="Genomic_DNA"/>
</dbReference>